<feature type="transmembrane region" description="Helical" evidence="1">
    <location>
        <begin position="114"/>
        <end position="138"/>
    </location>
</feature>
<feature type="transmembrane region" description="Helical" evidence="1">
    <location>
        <begin position="45"/>
        <end position="67"/>
    </location>
</feature>
<keyword evidence="1" id="KW-0472">Membrane</keyword>
<name>A0A975M6Y1_9MICC</name>
<organism evidence="2 3">
    <name type="scientific">Arthrobacter jiangjiafuii</name>
    <dbReference type="NCBI Taxonomy" id="2817475"/>
    <lineage>
        <taxon>Bacteria</taxon>
        <taxon>Bacillati</taxon>
        <taxon>Actinomycetota</taxon>
        <taxon>Actinomycetes</taxon>
        <taxon>Micrococcales</taxon>
        <taxon>Micrococcaceae</taxon>
        <taxon>Arthrobacter</taxon>
    </lineage>
</organism>
<dbReference type="AlphaFoldDB" id="A0A975M6Y1"/>
<keyword evidence="3" id="KW-1185">Reference proteome</keyword>
<proteinExistence type="predicted"/>
<reference evidence="2 3" key="1">
    <citation type="submission" date="2021-05" db="EMBL/GenBank/DDBJ databases">
        <title>Novel species in genus Arthrobacter.</title>
        <authorList>
            <person name="Zhang G."/>
        </authorList>
    </citation>
    <scope>NUCLEOTIDE SEQUENCE [LARGE SCALE GENOMIC DNA]</scope>
    <source>
        <strain evidence="3">zg-ZUI227</strain>
    </source>
</reference>
<dbReference type="EMBL" id="CP076022">
    <property type="protein sequence ID" value="QWC11047.1"/>
    <property type="molecule type" value="Genomic_DNA"/>
</dbReference>
<dbReference type="RefSeq" id="WP_210230507.1">
    <property type="nucleotide sequence ID" value="NZ_CP076022.1"/>
</dbReference>
<dbReference type="KEGG" id="ajg:KKR91_05500"/>
<feature type="transmembrane region" description="Helical" evidence="1">
    <location>
        <begin position="12"/>
        <end position="33"/>
    </location>
</feature>
<protein>
    <submittedName>
        <fullName evidence="2">Uncharacterized protein</fullName>
    </submittedName>
</protein>
<evidence type="ECO:0000313" key="3">
    <source>
        <dbReference type="Proteomes" id="UP000676885"/>
    </source>
</evidence>
<feature type="transmembrane region" description="Helical" evidence="1">
    <location>
        <begin position="79"/>
        <end position="102"/>
    </location>
</feature>
<gene>
    <name evidence="2" type="ORF">KKR91_05500</name>
</gene>
<dbReference type="Proteomes" id="UP000676885">
    <property type="component" value="Chromosome"/>
</dbReference>
<evidence type="ECO:0000313" key="2">
    <source>
        <dbReference type="EMBL" id="QWC11047.1"/>
    </source>
</evidence>
<keyword evidence="1" id="KW-1133">Transmembrane helix</keyword>
<accession>A0A975M6Y1</accession>
<sequence>MAITLGSDRVQAWLGAAGFAALFVILRASGVFTPEKVFPGPGADIAVALLYSAVLAGFGACLLVLSHRIGQRWAATRGLAGYWAAMGLGIHVIAWCGAGVVVGSASASGNLHQAAWTTTLLVLLASASVFFTAACALLRLRQS</sequence>
<keyword evidence="1" id="KW-0812">Transmembrane</keyword>
<evidence type="ECO:0000256" key="1">
    <source>
        <dbReference type="SAM" id="Phobius"/>
    </source>
</evidence>